<reference evidence="10" key="2">
    <citation type="submission" date="2025-09" db="UniProtKB">
        <authorList>
            <consortium name="Ensembl"/>
        </authorList>
    </citation>
    <scope>IDENTIFICATION</scope>
</reference>
<dbReference type="PANTHER" id="PTHR46130">
    <property type="entry name" value="LAMGL DOMAIN-CONTAINING PROTEIN"/>
    <property type="match status" value="1"/>
</dbReference>
<dbReference type="GO" id="GO:0007166">
    <property type="term" value="P:cell surface receptor signaling pathway"/>
    <property type="evidence" value="ECO:0007669"/>
    <property type="project" value="TreeGrafter"/>
</dbReference>
<keyword evidence="5" id="KW-0325">Glycoprotein</keyword>
<dbReference type="SMART" id="SM00560">
    <property type="entry name" value="LamGL"/>
    <property type="match status" value="1"/>
</dbReference>
<accession>A0A8C5WE45</accession>
<dbReference type="PANTHER" id="PTHR46130:SF1">
    <property type="entry name" value="PAPPALYSIN-2"/>
    <property type="match status" value="1"/>
</dbReference>
<reference evidence="10" key="1">
    <citation type="submission" date="2025-08" db="UniProtKB">
        <authorList>
            <consortium name="Ensembl"/>
        </authorList>
    </citation>
    <scope>IDENTIFICATION</scope>
</reference>
<sequence length="1691" mass="187186">MQCLSIALLPIFLLFCCGRPNRSPTYERKREMLLKAEYWRAKSLKEPCLLGRDKKPAITPQNHPYGAFPMQHSYTAGNAGLGCKAHGSEPCGVDSLKRKKDNRRQRTGAINKLQDDTSWNERHSYRNLTLESGSATKKKTSKNKRDAGRLNKLLPRASKKDRHPRNAELNASQRILTNSSIPVIPHTGSSGGSVYFSGIRSQLVLNPDTEFQIPRERFTVELWVKPDGGQAEPAVIASMFDNCSHVMSDRGWSLGIRPAVGGTKKDARFYFSLRTDRAHNATVVVSPHRYRPSTWTHLAATYDGHKILLYINGIQVSKAHGQLGSLHSPYISLCRFLMLGGDNSETGNCFRGHLSSFHLWSESRSQSQLRAETLSKIQNGESEKPPFSYTVPDNIWVLYKDGGKREVIKDLKPQMDLMSPISLPPCGRTSCDLPDVTSGYSRSGVKWEKEVHYRVINLFEDNGSRPLVSQEQIVKQHQALTEAYSIHGIHWKLNVHQIHNSTLRNRVVLPRCESGRVGNDLCDPECRHPLTGYDGGDCNHYRHCSTRKKGDGICHMECNTARDDYDIGDCCPQEPGTSSKTCFDPESKGRAYMSLKELREALQLNGTIYMNVYFAGSAGEELAGAATWPWDKEALTHQGGILLNPAYYGMPGHTNTMIHEVGHALGLYHVFKGVSERESCDDPCSETEPSMETGDLCADTAPTPKNKLCRDPDPLNDTCGTKFYTGTPYNNYMSYTDDDCANSFTPNQVARMRCYLDLKYQGWTRSLKPSPIPLPPLVTRQSVDSLTIHWLPSLSGELYEREPGSLCGSCAADGSFHQYAYQASSSRDCDYSGYWTPEEAVGPPDVDRPCEPSIQTWSPEIHLYHTNTSVRCPQPSGCMLELKFQKPVLPRTIVIWITFLSHKLSKSVSDIEVLLENGKTIQLGSMEAFCDVPLTIKLTTEHSVIGLRIYTFDEIVEIDAVLLVSMPHSPFCTSCKPVSYRVLREPPFQNDQHGKWTHNHRSFTDREVIPGQRYQYQVQAAAGAATGDPSPPLIHIHGNPFCGDGKVNREHGEECDDGALHDDDGCSRKCLQELNYICRGDPSLCYLQNEDHSTETSDNILDLSTNYVAQSLKGYSEQWASQAIASHQDTNKCPVSAVTQEPARKSCYPTGFHSLVKNLSAWFPCSGKFNLSQDEHVWLKVIFDKPSLADSFLVYLAADGSIPGSSQKSTVTAHLTDTKGQNHSLGTHILCCQKNPLVLNGVYGPEGPVFHAVSLTLIFSNALIGVSGVAMRAPSTDSHPCTGSNRPKGGHRCSSCPPLNVPHGSAHCSLDVDGDMQCSVMCDDGYAVHAVSRRGSSFMQSTVLKCSAGHWNLSVTCEPVDCGLPFPSLVFHASFSCPEGTGLGKRCSFHCLHPSKFQGMSQWVTCMWDGLWSLPEGYCKLECEAPTGIAHAKLLTPRCLLGNHDVGSTCRFRCKPGYHVAGTSELRPRKKFLKIQCMQTGLWSVNQCISIMCEPLPLILKGMYNCTRGLEADSKCTLYCGSQTVSTVCSKDGTWTEKLSLCEGLQGTCSPPPEINTIHYVCKNGHGIGSVCTPSCIYPPSDPVILAENLTAESMEYWMTPPKVQQGILCTGILKWQPDPTLLHCIPSCEPFQADGWCDTINNRAYCQYDGGDCCASTLSSHKGQVIHFSADCERDECACRDPNAEENKPH</sequence>
<dbReference type="SUPFAM" id="SSF49899">
    <property type="entry name" value="Concanavalin A-like lectins/glucanases"/>
    <property type="match status" value="1"/>
</dbReference>
<feature type="compositionally biased region" description="Basic and acidic residues" evidence="7">
    <location>
        <begin position="113"/>
        <end position="124"/>
    </location>
</feature>
<keyword evidence="4" id="KW-1015">Disulfide bond</keyword>
<dbReference type="InterPro" id="IPR035976">
    <property type="entry name" value="Sushi/SCR/CCP_sf"/>
</dbReference>
<dbReference type="SMART" id="SM00004">
    <property type="entry name" value="NL"/>
    <property type="match status" value="3"/>
</dbReference>
<dbReference type="InterPro" id="IPR013320">
    <property type="entry name" value="ConA-like_dom_sf"/>
</dbReference>
<evidence type="ECO:0000256" key="3">
    <source>
        <dbReference type="ARBA" id="ARBA00022737"/>
    </source>
</evidence>
<dbReference type="SUPFAM" id="SSF57535">
    <property type="entry name" value="Complement control module/SCR domain"/>
    <property type="match status" value="3"/>
</dbReference>
<evidence type="ECO:0000256" key="7">
    <source>
        <dbReference type="SAM" id="MobiDB-lite"/>
    </source>
</evidence>
<dbReference type="OrthoDB" id="536211at2759"/>
<dbReference type="GO" id="GO:0005615">
    <property type="term" value="C:extracellular space"/>
    <property type="evidence" value="ECO:0007669"/>
    <property type="project" value="TreeGrafter"/>
</dbReference>
<dbReference type="InterPro" id="IPR000800">
    <property type="entry name" value="Notch_dom"/>
</dbReference>
<dbReference type="InterPro" id="IPR024079">
    <property type="entry name" value="MetalloPept_cat_dom_sf"/>
</dbReference>
<dbReference type="InterPro" id="IPR008754">
    <property type="entry name" value="Peptidase_M43"/>
</dbReference>
<dbReference type="InterPro" id="IPR011936">
    <property type="entry name" value="Myxo_disulph_rpt"/>
</dbReference>
<dbReference type="GeneTree" id="ENSGT00940000158543"/>
<comment type="caution">
    <text evidence="6">Lacks conserved residue(s) required for the propagation of feature annotation.</text>
</comment>
<dbReference type="InterPro" id="IPR036116">
    <property type="entry name" value="FN3_sf"/>
</dbReference>
<evidence type="ECO:0000256" key="2">
    <source>
        <dbReference type="ARBA" id="ARBA00022729"/>
    </source>
</evidence>
<dbReference type="InterPro" id="IPR058897">
    <property type="entry name" value="PAPPA_SD_C"/>
</dbReference>
<dbReference type="SUPFAM" id="SSF49265">
    <property type="entry name" value="Fibronectin type III"/>
    <property type="match status" value="1"/>
</dbReference>
<evidence type="ECO:0000313" key="11">
    <source>
        <dbReference type="Proteomes" id="UP000694569"/>
    </source>
</evidence>
<evidence type="ECO:0000256" key="6">
    <source>
        <dbReference type="PROSITE-ProRule" id="PRU00302"/>
    </source>
</evidence>
<dbReference type="Pfam" id="PF00084">
    <property type="entry name" value="Sushi"/>
    <property type="match status" value="1"/>
</dbReference>
<feature type="domain" description="Sushi" evidence="9">
    <location>
        <begin position="1421"/>
        <end position="1490"/>
    </location>
</feature>
<evidence type="ECO:0000256" key="5">
    <source>
        <dbReference type="ARBA" id="ARBA00023180"/>
    </source>
</evidence>
<dbReference type="InterPro" id="IPR043543">
    <property type="entry name" value="PAPPA/PAPPA2"/>
</dbReference>
<feature type="compositionally biased region" description="Polar residues" evidence="7">
    <location>
        <begin position="126"/>
        <end position="135"/>
    </location>
</feature>
<evidence type="ECO:0000313" key="10">
    <source>
        <dbReference type="Ensembl" id="ENSLLEP00000031560.1"/>
    </source>
</evidence>
<dbReference type="GO" id="GO:0008593">
    <property type="term" value="P:regulation of Notch signaling pathway"/>
    <property type="evidence" value="ECO:0007669"/>
    <property type="project" value="Ensembl"/>
</dbReference>
<dbReference type="PROSITE" id="PS50923">
    <property type="entry name" value="SUSHI"/>
    <property type="match status" value="1"/>
</dbReference>
<dbReference type="InterPro" id="IPR006558">
    <property type="entry name" value="LamG-like"/>
</dbReference>
<keyword evidence="11" id="KW-1185">Reference proteome</keyword>
<dbReference type="NCBIfam" id="TIGR02232">
    <property type="entry name" value="myxo_disulf_rpt"/>
    <property type="match status" value="1"/>
</dbReference>
<keyword evidence="3" id="KW-0677">Repeat</keyword>
<dbReference type="Gene3D" id="3.40.390.10">
    <property type="entry name" value="Collagenase (Catalytic Domain)"/>
    <property type="match status" value="1"/>
</dbReference>
<dbReference type="GO" id="GO:0001525">
    <property type="term" value="P:angiogenesis"/>
    <property type="evidence" value="ECO:0007669"/>
    <property type="project" value="Ensembl"/>
</dbReference>
<dbReference type="CDD" id="cd04275">
    <property type="entry name" value="ZnMc_pappalysin_like"/>
    <property type="match status" value="1"/>
</dbReference>
<dbReference type="Gene3D" id="2.10.70.10">
    <property type="entry name" value="Complement Module, domain 1"/>
    <property type="match status" value="2"/>
</dbReference>
<comment type="similarity">
    <text evidence="1">Belongs to the peptidase M43B family.</text>
</comment>
<dbReference type="FunFam" id="3.40.390.10:FF:000026">
    <property type="entry name" value="Pappalysin 1"/>
    <property type="match status" value="1"/>
</dbReference>
<evidence type="ECO:0000256" key="8">
    <source>
        <dbReference type="SAM" id="SignalP"/>
    </source>
</evidence>
<dbReference type="Pfam" id="PF13385">
    <property type="entry name" value="Laminin_G_3"/>
    <property type="match status" value="1"/>
</dbReference>
<feature type="signal peptide" evidence="8">
    <location>
        <begin position="1"/>
        <end position="18"/>
    </location>
</feature>
<protein>
    <submittedName>
        <fullName evidence="10">Pappalysin 2</fullName>
    </submittedName>
</protein>
<dbReference type="Ensembl" id="ENSLLET00000032774.1">
    <property type="protein sequence ID" value="ENSLLEP00000031560.1"/>
    <property type="gene ID" value="ENSLLEG00000019990.1"/>
</dbReference>
<keyword evidence="2 8" id="KW-0732">Signal</keyword>
<evidence type="ECO:0000256" key="1">
    <source>
        <dbReference type="ARBA" id="ARBA00008721"/>
    </source>
</evidence>
<proteinExistence type="inferred from homology"/>
<dbReference type="GO" id="GO:0030903">
    <property type="term" value="P:notochord development"/>
    <property type="evidence" value="ECO:0007669"/>
    <property type="project" value="Ensembl"/>
</dbReference>
<organism evidence="10 11">
    <name type="scientific">Leptobrachium leishanense</name>
    <name type="common">Leishan spiny toad</name>
    <dbReference type="NCBI Taxonomy" id="445787"/>
    <lineage>
        <taxon>Eukaryota</taxon>
        <taxon>Metazoa</taxon>
        <taxon>Chordata</taxon>
        <taxon>Craniata</taxon>
        <taxon>Vertebrata</taxon>
        <taxon>Euteleostomi</taxon>
        <taxon>Amphibia</taxon>
        <taxon>Batrachia</taxon>
        <taxon>Anura</taxon>
        <taxon>Pelobatoidea</taxon>
        <taxon>Megophryidae</taxon>
        <taxon>Leptobrachium</taxon>
    </lineage>
</organism>
<feature type="region of interest" description="Disordered" evidence="7">
    <location>
        <begin position="94"/>
        <end position="167"/>
    </location>
</feature>
<dbReference type="Gene3D" id="2.60.120.200">
    <property type="match status" value="1"/>
</dbReference>
<dbReference type="SMART" id="SM00032">
    <property type="entry name" value="CCP"/>
    <property type="match status" value="4"/>
</dbReference>
<feature type="chain" id="PRO_5034631887" evidence="8">
    <location>
        <begin position="19"/>
        <end position="1691"/>
    </location>
</feature>
<name>A0A8C5WE45_9ANUR</name>
<dbReference type="CDD" id="cd00033">
    <property type="entry name" value="CCP"/>
    <property type="match status" value="2"/>
</dbReference>
<dbReference type="GO" id="GO:0004222">
    <property type="term" value="F:metalloendopeptidase activity"/>
    <property type="evidence" value="ECO:0007669"/>
    <property type="project" value="TreeGrafter"/>
</dbReference>
<dbReference type="Pfam" id="PF25900">
    <property type="entry name" value="PAPPA"/>
    <property type="match status" value="1"/>
</dbReference>
<dbReference type="Pfam" id="PF05572">
    <property type="entry name" value="Peptidase_M43"/>
    <property type="match status" value="1"/>
</dbReference>
<dbReference type="SUPFAM" id="SSF55486">
    <property type="entry name" value="Metalloproteases ('zincins'), catalytic domain"/>
    <property type="match status" value="2"/>
</dbReference>
<evidence type="ECO:0000256" key="4">
    <source>
        <dbReference type="ARBA" id="ARBA00023157"/>
    </source>
</evidence>
<dbReference type="InterPro" id="IPR000436">
    <property type="entry name" value="Sushi_SCR_CCP_dom"/>
</dbReference>
<dbReference type="GO" id="GO:0051216">
    <property type="term" value="P:cartilage development"/>
    <property type="evidence" value="ECO:0007669"/>
    <property type="project" value="Ensembl"/>
</dbReference>
<evidence type="ECO:0000259" key="9">
    <source>
        <dbReference type="PROSITE" id="PS50923"/>
    </source>
</evidence>
<gene>
    <name evidence="10" type="primary">PAPPA2</name>
</gene>
<keyword evidence="6" id="KW-0768">Sushi</keyword>
<dbReference type="GO" id="GO:0006508">
    <property type="term" value="P:proteolysis"/>
    <property type="evidence" value="ECO:0007669"/>
    <property type="project" value="TreeGrafter"/>
</dbReference>
<feature type="compositionally biased region" description="Basic residues" evidence="7">
    <location>
        <begin position="97"/>
        <end position="106"/>
    </location>
</feature>
<dbReference type="Proteomes" id="UP000694569">
    <property type="component" value="Unplaced"/>
</dbReference>